<dbReference type="AlphaFoldDB" id="G3ULR9"/>
<reference evidence="2" key="3">
    <citation type="submission" date="2025-09" db="UniProtKB">
        <authorList>
            <consortium name="Ensembl"/>
        </authorList>
    </citation>
    <scope>IDENTIFICATION</scope>
    <source>
        <strain evidence="2">Isolate ISIS603380</strain>
    </source>
</reference>
<sequence length="62" mass="7430">QVYLSSWRKSQFKMKAPRANFFFLKEIRLDTITHECKDICTFEETREAIENNKNKTLRVCTA</sequence>
<dbReference type="GO" id="GO:0005576">
    <property type="term" value="C:extracellular region"/>
    <property type="evidence" value="ECO:0007669"/>
    <property type="project" value="InterPro"/>
</dbReference>
<protein>
    <submittedName>
        <fullName evidence="2">Uncharacterized protein</fullName>
    </submittedName>
</protein>
<dbReference type="SUPFAM" id="SSF57630">
    <property type="entry name" value="GLA-domain"/>
    <property type="match status" value="1"/>
</dbReference>
<evidence type="ECO:0000313" key="3">
    <source>
        <dbReference type="Proteomes" id="UP000007646"/>
    </source>
</evidence>
<keyword evidence="3" id="KW-1185">Reference proteome</keyword>
<dbReference type="Ensembl" id="ENSLAFT00000032832.1">
    <property type="protein sequence ID" value="ENSLAFP00000028778.1"/>
    <property type="gene ID" value="ENSLAFG00000025632.1"/>
</dbReference>
<reference evidence="2" key="2">
    <citation type="submission" date="2025-08" db="UniProtKB">
        <authorList>
            <consortium name="Ensembl"/>
        </authorList>
    </citation>
    <scope>IDENTIFICATION</scope>
    <source>
        <strain evidence="2">Isolate ISIS603380</strain>
    </source>
</reference>
<dbReference type="GO" id="GO:0005509">
    <property type="term" value="F:calcium ion binding"/>
    <property type="evidence" value="ECO:0007669"/>
    <property type="project" value="InterPro"/>
</dbReference>
<dbReference type="InterPro" id="IPR035972">
    <property type="entry name" value="GLA-like_dom_SF"/>
</dbReference>
<evidence type="ECO:0000256" key="1">
    <source>
        <dbReference type="ARBA" id="ARBA00023157"/>
    </source>
</evidence>
<name>G3ULR9_LOXAF</name>
<evidence type="ECO:0000313" key="2">
    <source>
        <dbReference type="Ensembl" id="ENSLAFP00000028778.1"/>
    </source>
</evidence>
<keyword evidence="1" id="KW-1015">Disulfide bond</keyword>
<reference evidence="2 3" key="1">
    <citation type="submission" date="2009-06" db="EMBL/GenBank/DDBJ databases">
        <title>The Genome Sequence of Loxodonta africana (African elephant).</title>
        <authorList>
            <person name="Di Palma F."/>
            <person name="Heiman D."/>
            <person name="Young S."/>
            <person name="Johnson J."/>
            <person name="Lander E.S."/>
            <person name="Lindblad-Toh K."/>
        </authorList>
    </citation>
    <scope>NUCLEOTIDE SEQUENCE [LARGE SCALE GENOMIC DNA]</scope>
    <source>
        <strain evidence="2 3">Isolate ISIS603380</strain>
    </source>
</reference>
<proteinExistence type="predicted"/>
<organism evidence="2 3">
    <name type="scientific">Loxodonta africana</name>
    <name type="common">African elephant</name>
    <dbReference type="NCBI Taxonomy" id="9785"/>
    <lineage>
        <taxon>Eukaryota</taxon>
        <taxon>Metazoa</taxon>
        <taxon>Chordata</taxon>
        <taxon>Craniata</taxon>
        <taxon>Vertebrata</taxon>
        <taxon>Euteleostomi</taxon>
        <taxon>Mammalia</taxon>
        <taxon>Eutheria</taxon>
        <taxon>Afrotheria</taxon>
        <taxon>Proboscidea</taxon>
        <taxon>Elephantidae</taxon>
        <taxon>Loxodonta</taxon>
    </lineage>
</organism>
<dbReference type="Proteomes" id="UP000007646">
    <property type="component" value="Unassembled WGS sequence"/>
</dbReference>
<dbReference type="InterPro" id="IPR017857">
    <property type="entry name" value="Coagulation_fac-like_Gla_dom"/>
</dbReference>
<dbReference type="Gene3D" id="4.10.740.10">
    <property type="entry name" value="Coagulation Factor IX"/>
    <property type="match status" value="1"/>
</dbReference>
<accession>G3ULR9</accession>
<dbReference type="HOGENOM" id="CLU_2910035_0_0_1"/>
<dbReference type="InParanoid" id="G3ULR9"/>